<comment type="similarity">
    <text evidence="2">Belongs to the GtrA family.</text>
</comment>
<sequence>MHPIAKKLFQYRIIRFGLTGGIATLIHVAIAFWLLHFFAANVLTANLFGFLVAFGFSYFVQSLFVFKQSLSRKNAIRFFAVQFSALVISQLISELFNDTNSYLRVLLVVFMIPLVTYVIHRFWTYRETDSSTN</sequence>
<feature type="transmembrane region" description="Helical" evidence="6">
    <location>
        <begin position="102"/>
        <end position="123"/>
    </location>
</feature>
<feature type="domain" description="GtrA/DPMS transmembrane" evidence="7">
    <location>
        <begin position="15"/>
        <end position="124"/>
    </location>
</feature>
<evidence type="ECO:0000256" key="3">
    <source>
        <dbReference type="ARBA" id="ARBA00022692"/>
    </source>
</evidence>
<keyword evidence="4 6" id="KW-1133">Transmembrane helix</keyword>
<dbReference type="InterPro" id="IPR051401">
    <property type="entry name" value="GtrA_CellWall_Glycosyl"/>
</dbReference>
<feature type="transmembrane region" description="Helical" evidence="6">
    <location>
        <begin position="47"/>
        <end position="66"/>
    </location>
</feature>
<evidence type="ECO:0000256" key="4">
    <source>
        <dbReference type="ARBA" id="ARBA00022989"/>
    </source>
</evidence>
<evidence type="ECO:0000313" key="9">
    <source>
        <dbReference type="Proteomes" id="UP001149400"/>
    </source>
</evidence>
<feature type="transmembrane region" description="Helical" evidence="6">
    <location>
        <begin position="78"/>
        <end position="96"/>
    </location>
</feature>
<protein>
    <submittedName>
        <fullName evidence="8">GtrA family protein</fullName>
    </submittedName>
</protein>
<keyword evidence="3 6" id="KW-0812">Transmembrane</keyword>
<dbReference type="PANTHER" id="PTHR38459:SF1">
    <property type="entry name" value="PROPHAGE BACTOPRENOL-LINKED GLUCOSE TRANSLOCASE HOMOLOG"/>
    <property type="match status" value="1"/>
</dbReference>
<keyword evidence="9" id="KW-1185">Reference proteome</keyword>
<reference evidence="8" key="1">
    <citation type="submission" date="2021-12" db="EMBL/GenBank/DDBJ databases">
        <title>Enterovibrio ZSDZ35 sp. nov. and Enterovibrio ZSDZ42 sp. nov., isolated from coastal seawater in Qingdao.</title>
        <authorList>
            <person name="Zhang P."/>
        </authorList>
    </citation>
    <scope>NUCLEOTIDE SEQUENCE</scope>
    <source>
        <strain evidence="8">ZSDZ42</strain>
    </source>
</reference>
<evidence type="ECO:0000256" key="1">
    <source>
        <dbReference type="ARBA" id="ARBA00004141"/>
    </source>
</evidence>
<dbReference type="EMBL" id="JAJUBC010000010">
    <property type="protein sequence ID" value="MDD1793598.1"/>
    <property type="molecule type" value="Genomic_DNA"/>
</dbReference>
<evidence type="ECO:0000256" key="6">
    <source>
        <dbReference type="SAM" id="Phobius"/>
    </source>
</evidence>
<organism evidence="8 9">
    <name type="scientific">Enterovibrio gelatinilyticus</name>
    <dbReference type="NCBI Taxonomy" id="2899819"/>
    <lineage>
        <taxon>Bacteria</taxon>
        <taxon>Pseudomonadati</taxon>
        <taxon>Pseudomonadota</taxon>
        <taxon>Gammaproteobacteria</taxon>
        <taxon>Vibrionales</taxon>
        <taxon>Vibrionaceae</taxon>
        <taxon>Enterovibrio</taxon>
    </lineage>
</organism>
<dbReference type="InterPro" id="IPR007267">
    <property type="entry name" value="GtrA_DPMS_TM"/>
</dbReference>
<dbReference type="Proteomes" id="UP001149400">
    <property type="component" value="Unassembled WGS sequence"/>
</dbReference>
<feature type="transmembrane region" description="Helical" evidence="6">
    <location>
        <begin position="12"/>
        <end position="35"/>
    </location>
</feature>
<evidence type="ECO:0000256" key="5">
    <source>
        <dbReference type="ARBA" id="ARBA00023136"/>
    </source>
</evidence>
<accession>A0ABT5QZZ9</accession>
<name>A0ABT5QZZ9_9GAMM</name>
<keyword evidence="5 6" id="KW-0472">Membrane</keyword>
<evidence type="ECO:0000313" key="8">
    <source>
        <dbReference type="EMBL" id="MDD1793598.1"/>
    </source>
</evidence>
<evidence type="ECO:0000259" key="7">
    <source>
        <dbReference type="Pfam" id="PF04138"/>
    </source>
</evidence>
<dbReference type="Pfam" id="PF04138">
    <property type="entry name" value="GtrA_DPMS_TM"/>
    <property type="match status" value="1"/>
</dbReference>
<dbReference type="RefSeq" id="WP_274164448.1">
    <property type="nucleotide sequence ID" value="NZ_JAJUBC010000010.1"/>
</dbReference>
<proteinExistence type="inferred from homology"/>
<evidence type="ECO:0000256" key="2">
    <source>
        <dbReference type="ARBA" id="ARBA00009399"/>
    </source>
</evidence>
<gene>
    <name evidence="8" type="ORF">LRP50_10705</name>
</gene>
<dbReference type="PANTHER" id="PTHR38459">
    <property type="entry name" value="PROPHAGE BACTOPRENOL-LINKED GLUCOSE TRANSLOCASE HOMOLOG"/>
    <property type="match status" value="1"/>
</dbReference>
<comment type="caution">
    <text evidence="8">The sequence shown here is derived from an EMBL/GenBank/DDBJ whole genome shotgun (WGS) entry which is preliminary data.</text>
</comment>
<comment type="subcellular location">
    <subcellularLocation>
        <location evidence="1">Membrane</location>
        <topology evidence="1">Multi-pass membrane protein</topology>
    </subcellularLocation>
</comment>